<reference evidence="6 7" key="1">
    <citation type="submission" date="2017-11" db="EMBL/GenBank/DDBJ databases">
        <title>Genomic Encyclopedia of Archaeal and Bacterial Type Strains, Phase II (KMG-II): From Individual Species to Whole Genera.</title>
        <authorList>
            <person name="Goeker M."/>
        </authorList>
    </citation>
    <scope>NUCLEOTIDE SEQUENCE [LARGE SCALE GENOMIC DNA]</scope>
    <source>
        <strain evidence="6 7">DSM 25625</strain>
    </source>
</reference>
<evidence type="ECO:0000256" key="1">
    <source>
        <dbReference type="ARBA" id="ARBA00023015"/>
    </source>
</evidence>
<proteinExistence type="predicted"/>
<evidence type="ECO:0000256" key="2">
    <source>
        <dbReference type="ARBA" id="ARBA00023125"/>
    </source>
</evidence>
<comment type="caution">
    <text evidence="6">The sequence shown here is derived from an EMBL/GenBank/DDBJ whole genome shotgun (WGS) entry which is preliminary data.</text>
</comment>
<dbReference type="PROSITE" id="PS50943">
    <property type="entry name" value="HTH_CROC1"/>
    <property type="match status" value="1"/>
</dbReference>
<dbReference type="Gene3D" id="1.10.260.40">
    <property type="entry name" value="lambda repressor-like DNA-binding domains"/>
    <property type="match status" value="1"/>
</dbReference>
<dbReference type="InterPro" id="IPR000843">
    <property type="entry name" value="HTH_LacI"/>
</dbReference>
<accession>A0A2M9C531</accession>
<dbReference type="CDD" id="cd06267">
    <property type="entry name" value="PBP1_LacI_sugar_binding-like"/>
    <property type="match status" value="1"/>
</dbReference>
<dbReference type="Pfam" id="PF00356">
    <property type="entry name" value="LacI"/>
    <property type="match status" value="1"/>
</dbReference>
<dbReference type="AlphaFoldDB" id="A0A2M9C531"/>
<dbReference type="OrthoDB" id="2854648at2"/>
<keyword evidence="3" id="KW-0804">Transcription</keyword>
<evidence type="ECO:0000259" key="4">
    <source>
        <dbReference type="PROSITE" id="PS50932"/>
    </source>
</evidence>
<sequence length="345" mass="37108">MTSSRRSAEKPATIYDVAREAGVSHQTVSRFLLGYQGIRPATRRKVEEALETLDYRTNITARNLRNGRTGMVSLAIPSLNQPYFAELAQSVIHAAREVGLTVFVETMENDKERELAVLSGTRGNLVDGVLFAPTAMSVDDLSRLKIGFPIVLLGDRIFDSGFDHVAMANSEGARAAVEHLIGLGRRRIAVVGVEPPRNLGAAHLRFTGYRDALDAAGIEFDERLALGGGGWIKDDGVHAIERLIASGTPFDAVFGFNDALALGALRGLLRAGLRVPDDVAVVGFDDTQDALYSTPTLTSVAPGREEIARIAVGLMDRRLKGQSSAGGPQEFQADFHLVARESSLG</sequence>
<keyword evidence="1" id="KW-0805">Transcription regulation</keyword>
<protein>
    <submittedName>
        <fullName evidence="6">DNA-binding LacI/PurR family transcriptional regulator</fullName>
    </submittedName>
</protein>
<dbReference type="SMART" id="SM00354">
    <property type="entry name" value="HTH_LACI"/>
    <property type="match status" value="1"/>
</dbReference>
<name>A0A2M9C531_9MICO</name>
<dbReference type="PANTHER" id="PTHR30146:SF153">
    <property type="entry name" value="LACTOSE OPERON REPRESSOR"/>
    <property type="match status" value="1"/>
</dbReference>
<evidence type="ECO:0000259" key="5">
    <source>
        <dbReference type="PROSITE" id="PS50943"/>
    </source>
</evidence>
<dbReference type="PROSITE" id="PS00356">
    <property type="entry name" value="HTH_LACI_1"/>
    <property type="match status" value="1"/>
</dbReference>
<feature type="domain" description="HTH cro/C1-type" evidence="5">
    <location>
        <begin position="13"/>
        <end position="56"/>
    </location>
</feature>
<dbReference type="InterPro" id="IPR028082">
    <property type="entry name" value="Peripla_BP_I"/>
</dbReference>
<evidence type="ECO:0000256" key="3">
    <source>
        <dbReference type="ARBA" id="ARBA00023163"/>
    </source>
</evidence>
<organism evidence="6 7">
    <name type="scientific">Compostimonas suwonensis</name>
    <dbReference type="NCBI Taxonomy" id="1048394"/>
    <lineage>
        <taxon>Bacteria</taxon>
        <taxon>Bacillati</taxon>
        <taxon>Actinomycetota</taxon>
        <taxon>Actinomycetes</taxon>
        <taxon>Micrococcales</taxon>
        <taxon>Microbacteriaceae</taxon>
        <taxon>Compostimonas</taxon>
    </lineage>
</organism>
<dbReference type="GO" id="GO:0000976">
    <property type="term" value="F:transcription cis-regulatory region binding"/>
    <property type="evidence" value="ECO:0007669"/>
    <property type="project" value="TreeGrafter"/>
</dbReference>
<dbReference type="RefSeq" id="WP_100343508.1">
    <property type="nucleotide sequence ID" value="NZ_PGFB01000001.1"/>
</dbReference>
<dbReference type="SUPFAM" id="SSF47413">
    <property type="entry name" value="lambda repressor-like DNA-binding domains"/>
    <property type="match status" value="1"/>
</dbReference>
<keyword evidence="7" id="KW-1185">Reference proteome</keyword>
<keyword evidence="2 6" id="KW-0238">DNA-binding</keyword>
<evidence type="ECO:0000313" key="6">
    <source>
        <dbReference type="EMBL" id="PJJ65641.1"/>
    </source>
</evidence>
<dbReference type="InterPro" id="IPR010982">
    <property type="entry name" value="Lambda_DNA-bd_dom_sf"/>
</dbReference>
<dbReference type="Proteomes" id="UP000230161">
    <property type="component" value="Unassembled WGS sequence"/>
</dbReference>
<evidence type="ECO:0000313" key="7">
    <source>
        <dbReference type="Proteomes" id="UP000230161"/>
    </source>
</evidence>
<dbReference type="Gene3D" id="3.40.50.2300">
    <property type="match status" value="2"/>
</dbReference>
<dbReference type="PANTHER" id="PTHR30146">
    <property type="entry name" value="LACI-RELATED TRANSCRIPTIONAL REPRESSOR"/>
    <property type="match status" value="1"/>
</dbReference>
<dbReference type="SUPFAM" id="SSF53822">
    <property type="entry name" value="Periplasmic binding protein-like I"/>
    <property type="match status" value="1"/>
</dbReference>
<dbReference type="PROSITE" id="PS50932">
    <property type="entry name" value="HTH_LACI_2"/>
    <property type="match status" value="1"/>
</dbReference>
<dbReference type="Pfam" id="PF13377">
    <property type="entry name" value="Peripla_BP_3"/>
    <property type="match status" value="1"/>
</dbReference>
<dbReference type="EMBL" id="PGFB01000001">
    <property type="protein sequence ID" value="PJJ65641.1"/>
    <property type="molecule type" value="Genomic_DNA"/>
</dbReference>
<dbReference type="InterPro" id="IPR001387">
    <property type="entry name" value="Cro/C1-type_HTH"/>
</dbReference>
<dbReference type="CDD" id="cd01392">
    <property type="entry name" value="HTH_LacI"/>
    <property type="match status" value="1"/>
</dbReference>
<dbReference type="InterPro" id="IPR046335">
    <property type="entry name" value="LacI/GalR-like_sensor"/>
</dbReference>
<gene>
    <name evidence="6" type="ORF">CLV54_0678</name>
</gene>
<feature type="domain" description="HTH lacI-type" evidence="4">
    <location>
        <begin position="12"/>
        <end position="66"/>
    </location>
</feature>
<dbReference type="GO" id="GO:0003700">
    <property type="term" value="F:DNA-binding transcription factor activity"/>
    <property type="evidence" value="ECO:0007669"/>
    <property type="project" value="TreeGrafter"/>
</dbReference>